<protein>
    <recommendedName>
        <fullName evidence="4">RING-type domain-containing protein</fullName>
    </recommendedName>
</protein>
<sequence>MDGSFEEDFFHQLMESGERPESCRICSAIPPEKPKACPDCGQCFCKQCILTYIDERKAECPACGCPVSERGANLITPQITTEYSCPIRNCSIKGSLEDLRAHWFWHYSVIENTGSISAQVKRLLHKKVKKHFGKNIKIARQFLSLTHFANYFLAWILGPFLAVFLYLLIRRLSAFYHTYYSMKEAIINNSEFLFPNPEQNGQSVVVAVIETGISMILVIGNIVLLLLYFRNEIFRNSMSNRSISNIKVRTPHDKELEKIGKVHVVISFLIIPFLVRFFISLSDRPGFCIGCCCLLTIMACPHSLSILTLLFPNDNIIPLSVKEKKESLFSRHKKTKSKTKDSMTTSSTKSVSKHRRGLSSIFSHTIRAREESIHLNVSGCLMLLGVGLSMGLISFVLHFFASKDLEMLLSLRSRVILNIASFSLPLISSILFLVLRILLSPLLHASSAVLKIVAPPMAFFCVAWVSYVTMAPIVCFSLSILVLVFVIIKILTKQSGYSMPDGMIKAFAISTSSH</sequence>
<keyword evidence="6" id="KW-1185">Reference proteome</keyword>
<feature type="transmembrane region" description="Helical" evidence="3">
    <location>
        <begin position="375"/>
        <end position="400"/>
    </location>
</feature>
<evidence type="ECO:0000313" key="5">
    <source>
        <dbReference type="EMBL" id="GKT13105.1"/>
    </source>
</evidence>
<evidence type="ECO:0000256" key="1">
    <source>
        <dbReference type="PROSITE-ProRule" id="PRU00175"/>
    </source>
</evidence>
<feature type="transmembrane region" description="Helical" evidence="3">
    <location>
        <begin position="204"/>
        <end position="229"/>
    </location>
</feature>
<keyword evidence="3" id="KW-0812">Transmembrane</keyword>
<evidence type="ECO:0000256" key="2">
    <source>
        <dbReference type="SAM" id="MobiDB-lite"/>
    </source>
</evidence>
<feature type="transmembrane region" description="Helical" evidence="3">
    <location>
        <begin position="262"/>
        <end position="281"/>
    </location>
</feature>
<feature type="transmembrane region" description="Helical" evidence="3">
    <location>
        <begin position="287"/>
        <end position="311"/>
    </location>
</feature>
<dbReference type="InterPro" id="IPR013083">
    <property type="entry name" value="Znf_RING/FYVE/PHD"/>
</dbReference>
<evidence type="ECO:0000256" key="3">
    <source>
        <dbReference type="SAM" id="Phobius"/>
    </source>
</evidence>
<gene>
    <name evidence="5" type="ORF">ADUPG1_010183</name>
</gene>
<keyword evidence="1" id="KW-0862">Zinc</keyword>
<feature type="non-terminal residue" evidence="5">
    <location>
        <position position="514"/>
    </location>
</feature>
<keyword evidence="1" id="KW-0863">Zinc-finger</keyword>
<evidence type="ECO:0000259" key="4">
    <source>
        <dbReference type="PROSITE" id="PS50089"/>
    </source>
</evidence>
<feature type="region of interest" description="Disordered" evidence="2">
    <location>
        <begin position="330"/>
        <end position="350"/>
    </location>
</feature>
<feature type="transmembrane region" description="Helical" evidence="3">
    <location>
        <begin position="471"/>
        <end position="491"/>
    </location>
</feature>
<feature type="transmembrane region" description="Helical" evidence="3">
    <location>
        <begin position="148"/>
        <end position="169"/>
    </location>
</feature>
<dbReference type="InterPro" id="IPR001841">
    <property type="entry name" value="Znf_RING"/>
</dbReference>
<accession>A0ABQ5JV43</accession>
<keyword evidence="3" id="KW-1133">Transmembrane helix</keyword>
<comment type="caution">
    <text evidence="5">The sequence shown here is derived from an EMBL/GenBank/DDBJ whole genome shotgun (WGS) entry which is preliminary data.</text>
</comment>
<dbReference type="Proteomes" id="UP001057375">
    <property type="component" value="Unassembled WGS sequence"/>
</dbReference>
<dbReference type="Gene3D" id="3.30.40.10">
    <property type="entry name" value="Zinc/RING finger domain, C3HC4 (zinc finger)"/>
    <property type="match status" value="1"/>
</dbReference>
<keyword evidence="3" id="KW-0472">Membrane</keyword>
<evidence type="ECO:0000313" key="6">
    <source>
        <dbReference type="Proteomes" id="UP001057375"/>
    </source>
</evidence>
<feature type="transmembrane region" description="Helical" evidence="3">
    <location>
        <begin position="415"/>
        <end position="435"/>
    </location>
</feature>
<proteinExistence type="predicted"/>
<name>A0ABQ5JV43_9EUKA</name>
<dbReference type="PROSITE" id="PS50089">
    <property type="entry name" value="ZF_RING_2"/>
    <property type="match status" value="1"/>
</dbReference>
<dbReference type="SUPFAM" id="SSF57850">
    <property type="entry name" value="RING/U-box"/>
    <property type="match status" value="1"/>
</dbReference>
<reference evidence="5" key="1">
    <citation type="submission" date="2022-03" db="EMBL/GenBank/DDBJ databases">
        <title>Draft genome sequence of Aduncisulcus paluster, a free-living microaerophilic Fornicata.</title>
        <authorList>
            <person name="Yuyama I."/>
            <person name="Kume K."/>
            <person name="Tamura T."/>
            <person name="Inagaki Y."/>
            <person name="Hashimoto T."/>
        </authorList>
    </citation>
    <scope>NUCLEOTIDE SEQUENCE</scope>
    <source>
        <strain evidence="5">NY0171</strain>
    </source>
</reference>
<feature type="domain" description="RING-type" evidence="4">
    <location>
        <begin position="23"/>
        <end position="63"/>
    </location>
</feature>
<dbReference type="EMBL" id="BQXS01011474">
    <property type="protein sequence ID" value="GKT13105.1"/>
    <property type="molecule type" value="Genomic_DNA"/>
</dbReference>
<keyword evidence="1" id="KW-0479">Metal-binding</keyword>
<organism evidence="5 6">
    <name type="scientific">Aduncisulcus paluster</name>
    <dbReference type="NCBI Taxonomy" id="2918883"/>
    <lineage>
        <taxon>Eukaryota</taxon>
        <taxon>Metamonada</taxon>
        <taxon>Carpediemonas-like organisms</taxon>
        <taxon>Aduncisulcus</taxon>
    </lineage>
</organism>